<gene>
    <name evidence="1" type="ORF">BV22DRAFT_121972</name>
</gene>
<dbReference type="Proteomes" id="UP000790709">
    <property type="component" value="Unassembled WGS sequence"/>
</dbReference>
<accession>A0ACB8BUH6</accession>
<proteinExistence type="predicted"/>
<protein>
    <submittedName>
        <fullName evidence="1">Uncharacterized protein</fullName>
    </submittedName>
</protein>
<evidence type="ECO:0000313" key="1">
    <source>
        <dbReference type="EMBL" id="KAH7929565.1"/>
    </source>
</evidence>
<keyword evidence="2" id="KW-1185">Reference proteome</keyword>
<organism evidence="1 2">
    <name type="scientific">Leucogyrophana mollusca</name>
    <dbReference type="NCBI Taxonomy" id="85980"/>
    <lineage>
        <taxon>Eukaryota</taxon>
        <taxon>Fungi</taxon>
        <taxon>Dikarya</taxon>
        <taxon>Basidiomycota</taxon>
        <taxon>Agaricomycotina</taxon>
        <taxon>Agaricomycetes</taxon>
        <taxon>Agaricomycetidae</taxon>
        <taxon>Boletales</taxon>
        <taxon>Boletales incertae sedis</taxon>
        <taxon>Leucogyrophana</taxon>
    </lineage>
</organism>
<sequence>MAPMWGGAPHNLASLRGVTLIPAPMSPPKDRQRGTRREASLSVDPSTSTLRSLYQHSSALSHRVCVGEGLWVDKGELEHAPEELWPLYQCRWGDWPCSLLVDGTQIGKHLPRWHGVTGRDKDPATCFWNGCGERMNKESLARHICSKHLLEGLMCVCGTKLIRYDAWQRHCQKRLGCQMAEVVPVHGPDVHFIDIRTIPG</sequence>
<evidence type="ECO:0000313" key="2">
    <source>
        <dbReference type="Proteomes" id="UP000790709"/>
    </source>
</evidence>
<comment type="caution">
    <text evidence="1">The sequence shown here is derived from an EMBL/GenBank/DDBJ whole genome shotgun (WGS) entry which is preliminary data.</text>
</comment>
<name>A0ACB8BUH6_9AGAM</name>
<dbReference type="EMBL" id="MU266340">
    <property type="protein sequence ID" value="KAH7929565.1"/>
    <property type="molecule type" value="Genomic_DNA"/>
</dbReference>
<reference evidence="1" key="1">
    <citation type="journal article" date="2021" name="New Phytol.">
        <title>Evolutionary innovations through gain and loss of genes in the ectomycorrhizal Boletales.</title>
        <authorList>
            <person name="Wu G."/>
            <person name="Miyauchi S."/>
            <person name="Morin E."/>
            <person name="Kuo A."/>
            <person name="Drula E."/>
            <person name="Varga T."/>
            <person name="Kohler A."/>
            <person name="Feng B."/>
            <person name="Cao Y."/>
            <person name="Lipzen A."/>
            <person name="Daum C."/>
            <person name="Hundley H."/>
            <person name="Pangilinan J."/>
            <person name="Johnson J."/>
            <person name="Barry K."/>
            <person name="LaButti K."/>
            <person name="Ng V."/>
            <person name="Ahrendt S."/>
            <person name="Min B."/>
            <person name="Choi I.G."/>
            <person name="Park H."/>
            <person name="Plett J.M."/>
            <person name="Magnuson J."/>
            <person name="Spatafora J.W."/>
            <person name="Nagy L.G."/>
            <person name="Henrissat B."/>
            <person name="Grigoriev I.V."/>
            <person name="Yang Z.L."/>
            <person name="Xu J."/>
            <person name="Martin F.M."/>
        </authorList>
    </citation>
    <scope>NUCLEOTIDE SEQUENCE</scope>
    <source>
        <strain evidence="1">KUC20120723A-06</strain>
    </source>
</reference>